<proteinExistence type="predicted"/>
<keyword evidence="1" id="KW-1133">Transmembrane helix</keyword>
<keyword evidence="3" id="KW-1185">Reference proteome</keyword>
<reference evidence="2 3" key="1">
    <citation type="journal article" date="2022" name="Nat. Genet.">
        <title>Improved pea reference genome and pan-genome highlight genomic features and evolutionary characteristics.</title>
        <authorList>
            <person name="Yang T."/>
            <person name="Liu R."/>
            <person name="Luo Y."/>
            <person name="Hu S."/>
            <person name="Wang D."/>
            <person name="Wang C."/>
            <person name="Pandey M.K."/>
            <person name="Ge S."/>
            <person name="Xu Q."/>
            <person name="Li N."/>
            <person name="Li G."/>
            <person name="Huang Y."/>
            <person name="Saxena R.K."/>
            <person name="Ji Y."/>
            <person name="Li M."/>
            <person name="Yan X."/>
            <person name="He Y."/>
            <person name="Liu Y."/>
            <person name="Wang X."/>
            <person name="Xiang C."/>
            <person name="Varshney R.K."/>
            <person name="Ding H."/>
            <person name="Gao S."/>
            <person name="Zong X."/>
        </authorList>
    </citation>
    <scope>NUCLEOTIDE SEQUENCE [LARGE SCALE GENOMIC DNA]</scope>
    <source>
        <strain evidence="2 3">cv. Zhongwan 6</strain>
    </source>
</reference>
<evidence type="ECO:0000256" key="1">
    <source>
        <dbReference type="SAM" id="Phobius"/>
    </source>
</evidence>
<comment type="caution">
    <text evidence="2">The sequence shown here is derived from an EMBL/GenBank/DDBJ whole genome shotgun (WGS) entry which is preliminary data.</text>
</comment>
<evidence type="ECO:0000313" key="3">
    <source>
        <dbReference type="Proteomes" id="UP001058974"/>
    </source>
</evidence>
<dbReference type="EMBL" id="JAMSHJ010000002">
    <property type="protein sequence ID" value="KAI5435606.1"/>
    <property type="molecule type" value="Genomic_DNA"/>
</dbReference>
<evidence type="ECO:0000313" key="2">
    <source>
        <dbReference type="EMBL" id="KAI5435606.1"/>
    </source>
</evidence>
<gene>
    <name evidence="2" type="ORF">KIW84_022133</name>
</gene>
<organism evidence="2 3">
    <name type="scientific">Pisum sativum</name>
    <name type="common">Garden pea</name>
    <name type="synonym">Lathyrus oleraceus</name>
    <dbReference type="NCBI Taxonomy" id="3888"/>
    <lineage>
        <taxon>Eukaryota</taxon>
        <taxon>Viridiplantae</taxon>
        <taxon>Streptophyta</taxon>
        <taxon>Embryophyta</taxon>
        <taxon>Tracheophyta</taxon>
        <taxon>Spermatophyta</taxon>
        <taxon>Magnoliopsida</taxon>
        <taxon>eudicotyledons</taxon>
        <taxon>Gunneridae</taxon>
        <taxon>Pentapetalae</taxon>
        <taxon>rosids</taxon>
        <taxon>fabids</taxon>
        <taxon>Fabales</taxon>
        <taxon>Fabaceae</taxon>
        <taxon>Papilionoideae</taxon>
        <taxon>50 kb inversion clade</taxon>
        <taxon>NPAAA clade</taxon>
        <taxon>Hologalegina</taxon>
        <taxon>IRL clade</taxon>
        <taxon>Fabeae</taxon>
        <taxon>Lathyrus</taxon>
    </lineage>
</organism>
<feature type="transmembrane region" description="Helical" evidence="1">
    <location>
        <begin position="83"/>
        <end position="108"/>
    </location>
</feature>
<dbReference type="AlphaFoldDB" id="A0A9D5BAD2"/>
<accession>A0A9D5BAD2</accession>
<name>A0A9D5BAD2_PEA</name>
<dbReference type="Proteomes" id="UP001058974">
    <property type="component" value="Chromosome 2"/>
</dbReference>
<dbReference type="Gramene" id="Psat02G0213300-T1">
    <property type="protein sequence ID" value="KAI5435606.1"/>
    <property type="gene ID" value="KIW84_022133"/>
</dbReference>
<protein>
    <submittedName>
        <fullName evidence="2">Uncharacterized protein</fullName>
    </submittedName>
</protein>
<keyword evidence="1" id="KW-0472">Membrane</keyword>
<sequence length="111" mass="12691">MKRSDRVRASARYQERQTNEAALRSLREERKWRTFSRTFSRTWSGKGDGFSVRDEPGNGSDEPVRFFEVDDSAISPLASRSGVVVGGWFSLIVLFFSFFDLVEVGVFFCCC</sequence>
<keyword evidence="1" id="KW-0812">Transmembrane</keyword>